<dbReference type="PANTHER" id="PTHR43377">
    <property type="entry name" value="BILIVERDIN REDUCTASE A"/>
    <property type="match status" value="1"/>
</dbReference>
<dbReference type="SUPFAM" id="SSF55347">
    <property type="entry name" value="Glyceraldehyde-3-phosphate dehydrogenase-like, C-terminal domain"/>
    <property type="match status" value="1"/>
</dbReference>
<dbReference type="PANTHER" id="PTHR43377:SF6">
    <property type="entry name" value="GFO_IDH_MOCA-LIKE OXIDOREDUCTASE N-TERMINAL DOMAIN-CONTAINING PROTEIN"/>
    <property type="match status" value="1"/>
</dbReference>
<evidence type="ECO:0008006" key="5">
    <source>
        <dbReference type="Google" id="ProtNLM"/>
    </source>
</evidence>
<dbReference type="EMBL" id="LBRS01000004">
    <property type="protein sequence ID" value="KKQ01734.1"/>
    <property type="molecule type" value="Genomic_DNA"/>
</dbReference>
<accession>A0A0G0GPM1</accession>
<dbReference type="InterPro" id="IPR051450">
    <property type="entry name" value="Gfo/Idh/MocA_Oxidoreductases"/>
</dbReference>
<dbReference type="InterPro" id="IPR004104">
    <property type="entry name" value="Gfo/Idh/MocA-like_OxRdtase_C"/>
</dbReference>
<dbReference type="Proteomes" id="UP000034344">
    <property type="component" value="Unassembled WGS sequence"/>
</dbReference>
<dbReference type="STRING" id="1618480.US11_C0004G0004"/>
<evidence type="ECO:0000313" key="4">
    <source>
        <dbReference type="Proteomes" id="UP000034344"/>
    </source>
</evidence>
<dbReference type="AlphaFoldDB" id="A0A0G0GPM1"/>
<reference evidence="3 4" key="1">
    <citation type="journal article" date="2015" name="Nature">
        <title>rRNA introns, odd ribosomes, and small enigmatic genomes across a large radiation of phyla.</title>
        <authorList>
            <person name="Brown C.T."/>
            <person name="Hug L.A."/>
            <person name="Thomas B.C."/>
            <person name="Sharon I."/>
            <person name="Castelle C.J."/>
            <person name="Singh A."/>
            <person name="Wilkins M.J."/>
            <person name="Williams K.H."/>
            <person name="Banfield J.F."/>
        </authorList>
    </citation>
    <scope>NUCLEOTIDE SEQUENCE [LARGE SCALE GENOMIC DNA]</scope>
</reference>
<proteinExistence type="predicted"/>
<evidence type="ECO:0000313" key="3">
    <source>
        <dbReference type="EMBL" id="KKQ01734.1"/>
    </source>
</evidence>
<evidence type="ECO:0000259" key="1">
    <source>
        <dbReference type="Pfam" id="PF01408"/>
    </source>
</evidence>
<dbReference type="SUPFAM" id="SSF51735">
    <property type="entry name" value="NAD(P)-binding Rossmann-fold domains"/>
    <property type="match status" value="1"/>
</dbReference>
<evidence type="ECO:0000259" key="2">
    <source>
        <dbReference type="Pfam" id="PF02894"/>
    </source>
</evidence>
<dbReference type="InterPro" id="IPR036291">
    <property type="entry name" value="NAD(P)-bd_dom_sf"/>
</dbReference>
<gene>
    <name evidence="3" type="ORF">US11_C0004G0004</name>
</gene>
<comment type="caution">
    <text evidence="3">The sequence shown here is derived from an EMBL/GenBank/DDBJ whole genome shotgun (WGS) entry which is preliminary data.</text>
</comment>
<dbReference type="InterPro" id="IPR000683">
    <property type="entry name" value="Gfo/Idh/MocA-like_OxRdtase_N"/>
</dbReference>
<dbReference type="GO" id="GO:0000166">
    <property type="term" value="F:nucleotide binding"/>
    <property type="evidence" value="ECO:0007669"/>
    <property type="project" value="InterPro"/>
</dbReference>
<feature type="domain" description="Gfo/Idh/MocA-like oxidoreductase C-terminal" evidence="2">
    <location>
        <begin position="165"/>
        <end position="327"/>
    </location>
</feature>
<dbReference type="Pfam" id="PF01408">
    <property type="entry name" value="GFO_IDH_MocA"/>
    <property type="match status" value="1"/>
</dbReference>
<organism evidence="3 4">
    <name type="scientific">Candidatus Roizmanbacteria bacterium GW2011_GWA2_36_23</name>
    <dbReference type="NCBI Taxonomy" id="1618480"/>
    <lineage>
        <taxon>Bacteria</taxon>
        <taxon>Candidatus Roizmaniibacteriota</taxon>
    </lineage>
</organism>
<dbReference type="Pfam" id="PF02894">
    <property type="entry name" value="GFO_IDH_MocA_C"/>
    <property type="match status" value="1"/>
</dbReference>
<feature type="domain" description="Gfo/Idh/MocA-like oxidoreductase N-terminal" evidence="1">
    <location>
        <begin position="3"/>
        <end position="119"/>
    </location>
</feature>
<protein>
    <recommendedName>
        <fullName evidence="5">Oxidoreductase domain protein</fullName>
    </recommendedName>
</protein>
<name>A0A0G0GPM1_9BACT</name>
<sequence>MLKLGIVGWGYWGRNYAKYLDNSIDASLDWVCELREDMLADAKKRYPHFNVTKNINDLVKNKLDGVIIATPAHTHHKLAKFFIENGINILVEKPLTDSLEKALEISELAKKHKVKVLVGLTFLYNQAIRWIKEKNDQNYFGKLYYLEFKRQSYGPIRDDVNIIWDFSPHDIAITTYLLNNQVPLKVSVKAKSYSRNSQEDIAVITLEYPDNIMVNINVAWLYPVKIRNMVLLGSDRMALFEDTNAAEPLKIYNTALHYPLEKEPYYASFRLGDVLIPRLPTIDPLYTQLKHFVNYIKGTEKPLTSVDVGVNNVRILEALTKSLRNQKENEIT</sequence>
<dbReference type="Gene3D" id="3.30.360.10">
    <property type="entry name" value="Dihydrodipicolinate Reductase, domain 2"/>
    <property type="match status" value="1"/>
</dbReference>
<dbReference type="Gene3D" id="3.40.50.720">
    <property type="entry name" value="NAD(P)-binding Rossmann-like Domain"/>
    <property type="match status" value="1"/>
</dbReference>